<accession>A0ABQ9LS34</accession>
<gene>
    <name evidence="2" type="ORF">P3X46_017603</name>
</gene>
<dbReference type="InterPro" id="IPR005162">
    <property type="entry name" value="Retrotrans_gag_dom"/>
</dbReference>
<dbReference type="EMBL" id="JARPOI010000010">
    <property type="protein sequence ID" value="KAJ9169401.1"/>
    <property type="molecule type" value="Genomic_DNA"/>
</dbReference>
<proteinExistence type="predicted"/>
<comment type="caution">
    <text evidence="2">The sequence shown here is derived from an EMBL/GenBank/DDBJ whole genome shotgun (WGS) entry which is preliminary data.</text>
</comment>
<dbReference type="PANTHER" id="PTHR47481:SF36">
    <property type="entry name" value="CCHC-TYPE DOMAIN-CONTAINING PROTEIN"/>
    <property type="match status" value="1"/>
</dbReference>
<organism evidence="2 3">
    <name type="scientific">Hevea brasiliensis</name>
    <name type="common">Para rubber tree</name>
    <name type="synonym">Siphonia brasiliensis</name>
    <dbReference type="NCBI Taxonomy" id="3981"/>
    <lineage>
        <taxon>Eukaryota</taxon>
        <taxon>Viridiplantae</taxon>
        <taxon>Streptophyta</taxon>
        <taxon>Embryophyta</taxon>
        <taxon>Tracheophyta</taxon>
        <taxon>Spermatophyta</taxon>
        <taxon>Magnoliopsida</taxon>
        <taxon>eudicotyledons</taxon>
        <taxon>Gunneridae</taxon>
        <taxon>Pentapetalae</taxon>
        <taxon>rosids</taxon>
        <taxon>fabids</taxon>
        <taxon>Malpighiales</taxon>
        <taxon>Euphorbiaceae</taxon>
        <taxon>Crotonoideae</taxon>
        <taxon>Micrandreae</taxon>
        <taxon>Hevea</taxon>
    </lineage>
</organism>
<name>A0ABQ9LS34_HEVBR</name>
<evidence type="ECO:0000313" key="2">
    <source>
        <dbReference type="EMBL" id="KAJ9169401.1"/>
    </source>
</evidence>
<protein>
    <recommendedName>
        <fullName evidence="1">Retrotransposon gag domain-containing protein</fullName>
    </recommendedName>
</protein>
<sequence length="147" mass="16772">MSTLVSTLEKPNNYNYSNWSNHMHQVALSISVEDELLQWIKDAKTPKEAGDILAKLFTRTNDAKLQQLKNELLSISQQDMKVSEYFTKVKSLCQEISKLDPQNQITKTRMGRIIIHGLRPEFNAIVVATCGWAKEPNLNELENILAN</sequence>
<dbReference type="Proteomes" id="UP001174677">
    <property type="component" value="Chromosome 10"/>
</dbReference>
<dbReference type="Pfam" id="PF03732">
    <property type="entry name" value="Retrotrans_gag"/>
    <property type="match status" value="1"/>
</dbReference>
<reference evidence="2 3" key="1">
    <citation type="journal article" date="2023" name="Plant Biotechnol. J.">
        <title>Chromosome-level wild Hevea brasiliensis genome provides new tools for genomic-assisted breeding and valuable loci to elevate rubber yield.</title>
        <authorList>
            <person name="Cheng H."/>
            <person name="Song X."/>
            <person name="Hu Y."/>
            <person name="Wu T."/>
            <person name="Yang Q."/>
            <person name="An Z."/>
            <person name="Feng S."/>
            <person name="Deng Z."/>
            <person name="Wu W."/>
            <person name="Zeng X."/>
            <person name="Tu M."/>
            <person name="Wang X."/>
            <person name="Huang H."/>
        </authorList>
    </citation>
    <scope>NUCLEOTIDE SEQUENCE [LARGE SCALE GENOMIC DNA]</scope>
    <source>
        <strain evidence="2">MT/VB/25A 57/8</strain>
    </source>
</reference>
<evidence type="ECO:0000259" key="1">
    <source>
        <dbReference type="Pfam" id="PF03732"/>
    </source>
</evidence>
<dbReference type="PANTHER" id="PTHR47481">
    <property type="match status" value="1"/>
</dbReference>
<evidence type="ECO:0000313" key="3">
    <source>
        <dbReference type="Proteomes" id="UP001174677"/>
    </source>
</evidence>
<keyword evidence="3" id="KW-1185">Reference proteome</keyword>
<feature type="domain" description="Retrotransposon gag" evidence="1">
    <location>
        <begin position="30"/>
        <end position="111"/>
    </location>
</feature>